<organism evidence="7 8">
    <name type="scientific">Vagococcus lutrae</name>
    <dbReference type="NCBI Taxonomy" id="81947"/>
    <lineage>
        <taxon>Bacteria</taxon>
        <taxon>Bacillati</taxon>
        <taxon>Bacillota</taxon>
        <taxon>Bacilli</taxon>
        <taxon>Lactobacillales</taxon>
        <taxon>Enterococcaceae</taxon>
        <taxon>Vagococcus</taxon>
    </lineage>
</organism>
<dbReference type="AlphaFoldDB" id="A0AAE9XLH8"/>
<keyword evidence="1" id="KW-1003">Cell membrane</keyword>
<dbReference type="PANTHER" id="PTHR43649">
    <property type="entry name" value="ARABINOSE-BINDING PROTEIN-RELATED"/>
    <property type="match status" value="1"/>
</dbReference>
<keyword evidence="3" id="KW-0472">Membrane</keyword>
<dbReference type="SUPFAM" id="SSF53850">
    <property type="entry name" value="Periplasmic binding protein-like II"/>
    <property type="match status" value="1"/>
</dbReference>
<gene>
    <name evidence="7" type="ORF">PML95_01485</name>
</gene>
<keyword evidence="5" id="KW-0449">Lipoprotein</keyword>
<evidence type="ECO:0000256" key="3">
    <source>
        <dbReference type="ARBA" id="ARBA00023136"/>
    </source>
</evidence>
<evidence type="ECO:0000256" key="6">
    <source>
        <dbReference type="SAM" id="SignalP"/>
    </source>
</evidence>
<evidence type="ECO:0000256" key="2">
    <source>
        <dbReference type="ARBA" id="ARBA00022729"/>
    </source>
</evidence>
<keyword evidence="4" id="KW-0564">Palmitate</keyword>
<sequence>MYKKKALVSGLLVCSLALVACGNGGSEGGKAKSKADASIEVNKEGFPITKDKLSMGMIAPGTGLAEWSDMPMLKEYAKMTNIDFKYTTPPLSDFSTKLNLAFASGDLPDIIFGAGSTNLTRAMEVDYGGQGILVPLEDLIPEYAPNLNKVLEENPEIKKSITSVDGHIYSLPTIGMGDTSIWPRGPLWYNGDWLKALDVKELPKSVDEFYDLLVRFRDEDPNGNGKKDEIPLTDVEMNSSRDWLLSAFGLTTQGIEEIDGKVQFNPTTENYKAYLTFMNKLYKEKLLDPEVYSQADEQKKAKGNNNQLGLFPDWFSYFTTGKNEEESLTDPMFGPLTSEYSKDPVVPGSPRLTTGVFAVTNNAKSPEAALRWVDYFYTEEGLTFLNQGPEGALWEYAENDKGEKVRVYAKGIDLDKTEDERGKITVDYGIPVPAKQVSIPGIKRDPNDPDTFPFEEFIKKETQDKIEPYAKVPFPIVYLTKEEQDQIGDMATDLTTYVEQMEAKFITGVESLDNWDNFIKTIESMGVKDYVKVYQQAYDRWSDA</sequence>
<dbReference type="Proteomes" id="UP001179600">
    <property type="component" value="Chromosome"/>
</dbReference>
<dbReference type="Pfam" id="PF01547">
    <property type="entry name" value="SBP_bac_1"/>
    <property type="match status" value="1"/>
</dbReference>
<dbReference type="PANTHER" id="PTHR43649:SF33">
    <property type="entry name" value="POLYGALACTURONAN_RHAMNOGALACTURONAN-BINDING PROTEIN YTCQ"/>
    <property type="match status" value="1"/>
</dbReference>
<dbReference type="InterPro" id="IPR050490">
    <property type="entry name" value="Bact_solute-bd_prot1"/>
</dbReference>
<protein>
    <submittedName>
        <fullName evidence="7">Extracellular solute-binding protein</fullName>
    </submittedName>
</protein>
<dbReference type="EMBL" id="CP116507">
    <property type="protein sequence ID" value="WCG22945.1"/>
    <property type="molecule type" value="Genomic_DNA"/>
</dbReference>
<reference evidence="7" key="1">
    <citation type="submission" date="2023-01" db="EMBL/GenBank/DDBJ databases">
        <title>Oxazolidinone resistance genes in florfenicol resistant enterococci from beef cattle and veal calves at slaughter.</title>
        <authorList>
            <person name="Biggel M."/>
        </authorList>
    </citation>
    <scope>NUCLEOTIDE SEQUENCE</scope>
    <source>
        <strain evidence="7">K204-1</strain>
    </source>
</reference>
<evidence type="ECO:0000256" key="4">
    <source>
        <dbReference type="ARBA" id="ARBA00023139"/>
    </source>
</evidence>
<evidence type="ECO:0000256" key="1">
    <source>
        <dbReference type="ARBA" id="ARBA00022475"/>
    </source>
</evidence>
<proteinExistence type="predicted"/>
<dbReference type="PROSITE" id="PS51257">
    <property type="entry name" value="PROKAR_LIPOPROTEIN"/>
    <property type="match status" value="1"/>
</dbReference>
<feature type="signal peptide" evidence="6">
    <location>
        <begin position="1"/>
        <end position="20"/>
    </location>
</feature>
<evidence type="ECO:0000313" key="7">
    <source>
        <dbReference type="EMBL" id="WCG22945.1"/>
    </source>
</evidence>
<accession>A0AAE9XLH8</accession>
<name>A0AAE9XLH8_9ENTE</name>
<dbReference type="RefSeq" id="WP_126762264.1">
    <property type="nucleotide sequence ID" value="NZ_CP081833.1"/>
</dbReference>
<dbReference type="InterPro" id="IPR006059">
    <property type="entry name" value="SBP"/>
</dbReference>
<evidence type="ECO:0000313" key="8">
    <source>
        <dbReference type="Proteomes" id="UP001179600"/>
    </source>
</evidence>
<evidence type="ECO:0000256" key="5">
    <source>
        <dbReference type="ARBA" id="ARBA00023288"/>
    </source>
</evidence>
<feature type="chain" id="PRO_5042153337" evidence="6">
    <location>
        <begin position="21"/>
        <end position="544"/>
    </location>
</feature>
<keyword evidence="2 6" id="KW-0732">Signal</keyword>
<dbReference type="Gene3D" id="3.40.190.10">
    <property type="entry name" value="Periplasmic binding protein-like II"/>
    <property type="match status" value="2"/>
</dbReference>